<name>A0AAE3LI29_9EURY</name>
<dbReference type="EMBL" id="JAOPKC010000011">
    <property type="protein sequence ID" value="MCU4718482.1"/>
    <property type="molecule type" value="Genomic_DNA"/>
</dbReference>
<protein>
    <recommendedName>
        <fullName evidence="2">DUF7978 domain-containing protein</fullName>
    </recommendedName>
</protein>
<comment type="caution">
    <text evidence="4">The sequence shown here is derived from an EMBL/GenBank/DDBJ whole genome shotgun (WGS) entry which is preliminary data.</text>
</comment>
<dbReference type="Pfam" id="PF25933">
    <property type="entry name" value="DUF7978"/>
    <property type="match status" value="1"/>
</dbReference>
<sequence length="189" mass="19353">MWRNRLPVASLPDGSPRRGLLAGVGAGALAFVLTALVRLFEIHRSTAGFRLYLRPDGADGILAVLGGTFYAAHPGAYDPPIWLATVLARYDALPEATYVAIVAAVLVASGWRLAAAARETGATDGAVRGAAVTLGYAPTVVLGALALELLVDLGRPTVVMNQLVTIALVGVAAPAVAGAIGGFLATWAR</sequence>
<evidence type="ECO:0000313" key="3">
    <source>
        <dbReference type="EMBL" id="MCU4718482.1"/>
    </source>
</evidence>
<feature type="transmembrane region" description="Helical" evidence="1">
    <location>
        <begin position="163"/>
        <end position="188"/>
    </location>
</feature>
<keyword evidence="1" id="KW-1133">Transmembrane helix</keyword>
<feature type="transmembrane region" description="Helical" evidence="1">
    <location>
        <begin position="60"/>
        <end position="76"/>
    </location>
</feature>
<dbReference type="RefSeq" id="WP_315909238.1">
    <property type="nucleotide sequence ID" value="NZ_JAOPKC010000011.1"/>
</dbReference>
<dbReference type="EMBL" id="JAOPKD010000010">
    <property type="protein sequence ID" value="MCU4727499.1"/>
    <property type="molecule type" value="Genomic_DNA"/>
</dbReference>
<evidence type="ECO:0000313" key="6">
    <source>
        <dbReference type="Proteomes" id="UP001209746"/>
    </source>
</evidence>
<evidence type="ECO:0000313" key="4">
    <source>
        <dbReference type="EMBL" id="MCU4727499.1"/>
    </source>
</evidence>
<evidence type="ECO:0000259" key="2">
    <source>
        <dbReference type="Pfam" id="PF25933"/>
    </source>
</evidence>
<feature type="transmembrane region" description="Helical" evidence="1">
    <location>
        <begin position="20"/>
        <end position="40"/>
    </location>
</feature>
<feature type="transmembrane region" description="Helical" evidence="1">
    <location>
        <begin position="96"/>
        <end position="114"/>
    </location>
</feature>
<evidence type="ECO:0000256" key="1">
    <source>
        <dbReference type="SAM" id="Phobius"/>
    </source>
</evidence>
<dbReference type="Proteomes" id="UP001208186">
    <property type="component" value="Unassembled WGS sequence"/>
</dbReference>
<feature type="domain" description="DUF7978" evidence="2">
    <location>
        <begin position="18"/>
        <end position="188"/>
    </location>
</feature>
<feature type="transmembrane region" description="Helical" evidence="1">
    <location>
        <begin position="126"/>
        <end position="151"/>
    </location>
</feature>
<gene>
    <name evidence="4" type="ORF">OB914_11030</name>
    <name evidence="3" type="ORF">OB916_10455</name>
</gene>
<proteinExistence type="predicted"/>
<dbReference type="Proteomes" id="UP001209746">
    <property type="component" value="Unassembled WGS sequence"/>
</dbReference>
<accession>A0AAE3LI29</accession>
<evidence type="ECO:0000313" key="5">
    <source>
        <dbReference type="Proteomes" id="UP001208186"/>
    </source>
</evidence>
<keyword evidence="5" id="KW-1185">Reference proteome</keyword>
<keyword evidence="1" id="KW-0472">Membrane</keyword>
<keyword evidence="1" id="KW-0812">Transmembrane</keyword>
<reference evidence="4" key="1">
    <citation type="submission" date="2023-02" db="EMBL/GenBank/DDBJ databases">
        <title>Enrichment on poylsaccharides allowed isolation of novel metabolic and taxonomic groups of Haloarchaea.</title>
        <authorList>
            <person name="Sorokin D.Y."/>
            <person name="Elcheninov A.G."/>
            <person name="Khizhniak T.V."/>
            <person name="Kolganova T.V."/>
            <person name="Kublanov I.V."/>
        </authorList>
    </citation>
    <scope>NUCLEOTIDE SEQUENCE</scope>
    <source>
        <strain evidence="3 5">HArc-curdl5-1</strain>
        <strain evidence="4">HArc-curdl7</strain>
    </source>
</reference>
<organism evidence="4 6">
    <name type="scientific">Halapricum hydrolyticum</name>
    <dbReference type="NCBI Taxonomy" id="2979991"/>
    <lineage>
        <taxon>Archaea</taxon>
        <taxon>Methanobacteriati</taxon>
        <taxon>Methanobacteriota</taxon>
        <taxon>Stenosarchaea group</taxon>
        <taxon>Halobacteria</taxon>
        <taxon>Halobacteriales</taxon>
        <taxon>Haloarculaceae</taxon>
        <taxon>Halapricum</taxon>
    </lineage>
</organism>
<dbReference type="AlphaFoldDB" id="A0AAE3LI29"/>
<dbReference type="InterPro" id="IPR058284">
    <property type="entry name" value="DUF7978"/>
</dbReference>